<sequence>MTNKKKEEIKFQEIVGENIEKYRMARGMSLEELAYSSQLDDKNILKLEHGQQSPMAFTIARLAKALEIEPNALYEGTEKYIEVLPHVPNPKRRRRKKK</sequence>
<reference evidence="3" key="1">
    <citation type="journal article" date="2019" name="Int. J. Syst. Evol. Microbiol.">
        <title>The Global Catalogue of Microorganisms (GCM) 10K type strain sequencing project: providing services to taxonomists for standard genome sequencing and annotation.</title>
        <authorList>
            <consortium name="The Broad Institute Genomics Platform"/>
            <consortium name="The Broad Institute Genome Sequencing Center for Infectious Disease"/>
            <person name="Wu L."/>
            <person name="Ma J."/>
        </authorList>
    </citation>
    <scope>NUCLEOTIDE SEQUENCE [LARGE SCALE GENOMIC DNA]</scope>
    <source>
        <strain evidence="3">CGMCC 1.12376</strain>
    </source>
</reference>
<gene>
    <name evidence="2" type="ORF">ACFSBH_14620</name>
</gene>
<dbReference type="EMBL" id="JBHUDE010000136">
    <property type="protein sequence ID" value="MFD1608856.1"/>
    <property type="molecule type" value="Genomic_DNA"/>
</dbReference>
<dbReference type="CDD" id="cd00093">
    <property type="entry name" value="HTH_XRE"/>
    <property type="match status" value="1"/>
</dbReference>
<keyword evidence="3" id="KW-1185">Reference proteome</keyword>
<dbReference type="SMART" id="SM00530">
    <property type="entry name" value="HTH_XRE"/>
    <property type="match status" value="1"/>
</dbReference>
<dbReference type="SUPFAM" id="SSF47413">
    <property type="entry name" value="lambda repressor-like DNA-binding domains"/>
    <property type="match status" value="1"/>
</dbReference>
<evidence type="ECO:0000313" key="3">
    <source>
        <dbReference type="Proteomes" id="UP001597221"/>
    </source>
</evidence>
<feature type="domain" description="HTH cro/C1-type" evidence="1">
    <location>
        <begin position="19"/>
        <end position="73"/>
    </location>
</feature>
<protein>
    <submittedName>
        <fullName evidence="2">Helix-turn-helix domain-containing protein</fullName>
    </submittedName>
</protein>
<dbReference type="PROSITE" id="PS50943">
    <property type="entry name" value="HTH_CROC1"/>
    <property type="match status" value="1"/>
</dbReference>
<comment type="caution">
    <text evidence="2">The sequence shown here is derived from an EMBL/GenBank/DDBJ whole genome shotgun (WGS) entry which is preliminary data.</text>
</comment>
<accession>A0ABW4HUE2</accession>
<dbReference type="InterPro" id="IPR010982">
    <property type="entry name" value="Lambda_DNA-bd_dom_sf"/>
</dbReference>
<organism evidence="2 3">
    <name type="scientific">Oceanobacillus luteolus</name>
    <dbReference type="NCBI Taxonomy" id="1274358"/>
    <lineage>
        <taxon>Bacteria</taxon>
        <taxon>Bacillati</taxon>
        <taxon>Bacillota</taxon>
        <taxon>Bacilli</taxon>
        <taxon>Bacillales</taxon>
        <taxon>Bacillaceae</taxon>
        <taxon>Oceanobacillus</taxon>
    </lineage>
</organism>
<evidence type="ECO:0000259" key="1">
    <source>
        <dbReference type="PROSITE" id="PS50943"/>
    </source>
</evidence>
<dbReference type="InterPro" id="IPR001387">
    <property type="entry name" value="Cro/C1-type_HTH"/>
</dbReference>
<proteinExistence type="predicted"/>
<evidence type="ECO:0000313" key="2">
    <source>
        <dbReference type="EMBL" id="MFD1608856.1"/>
    </source>
</evidence>
<dbReference type="Gene3D" id="1.10.260.40">
    <property type="entry name" value="lambda repressor-like DNA-binding domains"/>
    <property type="match status" value="1"/>
</dbReference>
<dbReference type="RefSeq" id="WP_251517211.1">
    <property type="nucleotide sequence ID" value="NZ_JAMBON010000051.1"/>
</dbReference>
<dbReference type="Proteomes" id="UP001597221">
    <property type="component" value="Unassembled WGS sequence"/>
</dbReference>
<dbReference type="Pfam" id="PF12844">
    <property type="entry name" value="HTH_19"/>
    <property type="match status" value="1"/>
</dbReference>
<name>A0ABW4HUE2_9BACI</name>